<evidence type="ECO:0000313" key="4">
    <source>
        <dbReference type="Proteomes" id="UP000001203"/>
    </source>
</evidence>
<dbReference type="SMART" id="SM00855">
    <property type="entry name" value="PGAM"/>
    <property type="match status" value="1"/>
</dbReference>
<reference evidence="3 4" key="1">
    <citation type="journal article" date="2008" name="Proc. Natl. Acad. Sci. U.S.A.">
        <title>The genome of Cyanothece 51142, a unicellular diazotrophic cyanobacterium important in the marine nitrogen cycle.</title>
        <authorList>
            <person name="Welsh E.A."/>
            <person name="Liberton M."/>
            <person name="Stoeckel J."/>
            <person name="Loh T."/>
            <person name="Elvitigala T."/>
            <person name="Wang C."/>
            <person name="Wollam A."/>
            <person name="Fulton R.S."/>
            <person name="Clifton S.W."/>
            <person name="Jacobs J.M."/>
            <person name="Aurora R."/>
            <person name="Ghosh B.K."/>
            <person name="Sherman L.A."/>
            <person name="Smith R.D."/>
            <person name="Wilson R.K."/>
            <person name="Pakrasi H.B."/>
        </authorList>
    </citation>
    <scope>NUCLEOTIDE SEQUENCE [LARGE SCALE GENOMIC DNA]</scope>
    <source>
        <strain evidence="4">ATCC 51142 / BH68</strain>
    </source>
</reference>
<dbReference type="HOGENOM" id="CLU_084603_3_1_3"/>
<dbReference type="NCBIfam" id="TIGR00249">
    <property type="entry name" value="sixA"/>
    <property type="match status" value="1"/>
</dbReference>
<dbReference type="AlphaFoldDB" id="B1WX85"/>
<dbReference type="GO" id="GO:0101006">
    <property type="term" value="F:protein histidine phosphatase activity"/>
    <property type="evidence" value="ECO:0007669"/>
    <property type="project" value="InterPro"/>
</dbReference>
<dbReference type="CDD" id="cd07067">
    <property type="entry name" value="HP_PGM_like"/>
    <property type="match status" value="1"/>
</dbReference>
<accession>B1WX85</accession>
<dbReference type="Gene3D" id="3.40.50.1240">
    <property type="entry name" value="Phosphoglycerate mutase-like"/>
    <property type="match status" value="1"/>
</dbReference>
<dbReference type="KEGG" id="cyt:cce_1479"/>
<feature type="binding site" evidence="2">
    <location>
        <position position="58"/>
    </location>
    <ligand>
        <name>substrate</name>
    </ligand>
</feature>
<dbReference type="RefSeq" id="WP_009544287.1">
    <property type="nucleotide sequence ID" value="NC_010546.1"/>
</dbReference>
<organism evidence="3 4">
    <name type="scientific">Crocosphaera subtropica (strain ATCC 51142 / BH68)</name>
    <name type="common">Cyanothece sp. (strain ATCC 51142)</name>
    <dbReference type="NCBI Taxonomy" id="43989"/>
    <lineage>
        <taxon>Bacteria</taxon>
        <taxon>Bacillati</taxon>
        <taxon>Cyanobacteriota</taxon>
        <taxon>Cyanophyceae</taxon>
        <taxon>Oscillatoriophycideae</taxon>
        <taxon>Chroococcales</taxon>
        <taxon>Aphanothecaceae</taxon>
        <taxon>Crocosphaera</taxon>
        <taxon>Crocosphaera subtropica</taxon>
    </lineage>
</organism>
<proteinExistence type="predicted"/>
<evidence type="ECO:0000256" key="1">
    <source>
        <dbReference type="ARBA" id="ARBA00022801"/>
    </source>
</evidence>
<dbReference type="EMBL" id="CP000806">
    <property type="protein sequence ID" value="ACB50829.1"/>
    <property type="molecule type" value="Genomic_DNA"/>
</dbReference>
<keyword evidence="4" id="KW-1185">Reference proteome</keyword>
<evidence type="ECO:0000256" key="2">
    <source>
        <dbReference type="PIRSR" id="PIRSR613078-2"/>
    </source>
</evidence>
<dbReference type="Pfam" id="PF00300">
    <property type="entry name" value="His_Phos_1"/>
    <property type="match status" value="1"/>
</dbReference>
<dbReference type="PANTHER" id="PTHR20935:SF0">
    <property type="entry name" value="SERINE_THREONINE-PROTEIN PHOSPHATASE PGAM5, MITOCHONDRIAL"/>
    <property type="match status" value="1"/>
</dbReference>
<dbReference type="STRING" id="43989.cce_1479"/>
<dbReference type="InterPro" id="IPR029033">
    <property type="entry name" value="His_PPase_superfam"/>
</dbReference>
<name>B1WX85_CROS5</name>
<dbReference type="OrthoDB" id="194934at2"/>
<evidence type="ECO:0000313" key="3">
    <source>
        <dbReference type="EMBL" id="ACB50829.1"/>
    </source>
</evidence>
<dbReference type="GO" id="GO:0005737">
    <property type="term" value="C:cytoplasm"/>
    <property type="evidence" value="ECO:0007669"/>
    <property type="project" value="InterPro"/>
</dbReference>
<protein>
    <submittedName>
        <fullName evidence="3">Phosphohistidine phosphatase SixA</fullName>
    </submittedName>
</protein>
<dbReference type="SUPFAM" id="SSF53254">
    <property type="entry name" value="Phosphoglycerate mutase-like"/>
    <property type="match status" value="1"/>
</dbReference>
<dbReference type="Proteomes" id="UP000001203">
    <property type="component" value="Chromosome circular"/>
</dbReference>
<dbReference type="InterPro" id="IPR004449">
    <property type="entry name" value="SixA"/>
</dbReference>
<keyword evidence="1" id="KW-0378">Hydrolase</keyword>
<gene>
    <name evidence="3" type="ordered locus">cce_1479</name>
</gene>
<dbReference type="InterPro" id="IPR051021">
    <property type="entry name" value="Mito_Ser/Thr_phosphatase"/>
</dbReference>
<dbReference type="eggNOG" id="COG2062">
    <property type="taxonomic scope" value="Bacteria"/>
</dbReference>
<dbReference type="PANTHER" id="PTHR20935">
    <property type="entry name" value="PHOSPHOGLYCERATE MUTASE-RELATED"/>
    <property type="match status" value="1"/>
</dbReference>
<sequence>MTQLYLIRHGIAVERNNSIQDEVRPLTELGKEKTQKVAQRLKEVKIKFDIILTSPLLRAHQTATILQNAGLTDRLEEFIPLSPGGSLQLWVDWWLNSHYHHDQSTIALVGHQPDLSNWAEIFLWGDTQGILVVKKAGIIGLNLPTSINPIGESELFLLTPPKFFI</sequence>
<dbReference type="InterPro" id="IPR013078">
    <property type="entry name" value="His_Pase_superF_clade-1"/>
</dbReference>